<evidence type="ECO:0000313" key="3">
    <source>
        <dbReference type="EMBL" id="MBC3539409.1"/>
    </source>
</evidence>
<reference evidence="3 4" key="1">
    <citation type="journal article" date="2019" name="Int. J. Syst. Evol. Microbiol.">
        <title>Rufibacter sediminis sp. nov., isolated from freshwater lake sediment.</title>
        <authorList>
            <person name="Qu J.H."/>
            <person name="Zhang L.J."/>
            <person name="Fu Y.H."/>
            <person name="Li H.F."/>
        </authorList>
    </citation>
    <scope>NUCLEOTIDE SEQUENCE [LARGE SCALE GENOMIC DNA]</scope>
    <source>
        <strain evidence="3 4">H-1</strain>
    </source>
</reference>
<protein>
    <recommendedName>
        <fullName evidence="2">Heavy metal binding domain-containing protein</fullName>
    </recommendedName>
</protein>
<dbReference type="PROSITE" id="PS51257">
    <property type="entry name" value="PROKAR_LIPOPROTEIN"/>
    <property type="match status" value="1"/>
</dbReference>
<dbReference type="Pfam" id="PF19335">
    <property type="entry name" value="HMBD"/>
    <property type="match status" value="1"/>
</dbReference>
<gene>
    <name evidence="3" type="ORF">H7U12_06925</name>
</gene>
<dbReference type="EMBL" id="JACOAF010000020">
    <property type="protein sequence ID" value="MBC3539409.1"/>
    <property type="molecule type" value="Genomic_DNA"/>
</dbReference>
<accession>A0ABR6VR92</accession>
<feature type="domain" description="Heavy metal binding" evidence="2">
    <location>
        <begin position="47"/>
        <end position="74"/>
    </location>
</feature>
<dbReference type="InterPro" id="IPR045800">
    <property type="entry name" value="HMBD"/>
</dbReference>
<organism evidence="3 4">
    <name type="scientific">Rufibacter sediminis</name>
    <dbReference type="NCBI Taxonomy" id="2762756"/>
    <lineage>
        <taxon>Bacteria</taxon>
        <taxon>Pseudomonadati</taxon>
        <taxon>Bacteroidota</taxon>
        <taxon>Cytophagia</taxon>
        <taxon>Cytophagales</taxon>
        <taxon>Hymenobacteraceae</taxon>
        <taxon>Rufibacter</taxon>
    </lineage>
</organism>
<dbReference type="RefSeq" id="WP_186635036.1">
    <property type="nucleotide sequence ID" value="NZ_JACOAF010000020.1"/>
</dbReference>
<dbReference type="Proteomes" id="UP000659698">
    <property type="component" value="Unassembled WGS sequence"/>
</dbReference>
<name>A0ABR6VR92_9BACT</name>
<evidence type="ECO:0000256" key="1">
    <source>
        <dbReference type="SAM" id="MobiDB-lite"/>
    </source>
</evidence>
<comment type="caution">
    <text evidence="3">The sequence shown here is derived from an EMBL/GenBank/DDBJ whole genome shotgun (WGS) entry which is preliminary data.</text>
</comment>
<evidence type="ECO:0000313" key="4">
    <source>
        <dbReference type="Proteomes" id="UP000659698"/>
    </source>
</evidence>
<feature type="region of interest" description="Disordered" evidence="1">
    <location>
        <begin position="20"/>
        <end position="39"/>
    </location>
</feature>
<feature type="compositionally biased region" description="Polar residues" evidence="1">
    <location>
        <begin position="20"/>
        <end position="38"/>
    </location>
</feature>
<keyword evidence="4" id="KW-1185">Reference proteome</keyword>
<sequence length="87" mass="8944">MRKTFLAGAILLSTLGTVSSCNNSSTTEQPGTSATADTAASKEQMAYICPMECEGSASMEPGTCPVCKMDLEKNPAYAAVTDSAAVQ</sequence>
<evidence type="ECO:0000259" key="2">
    <source>
        <dbReference type="Pfam" id="PF19335"/>
    </source>
</evidence>
<proteinExistence type="predicted"/>